<dbReference type="PANTHER" id="PTHR42771">
    <property type="entry name" value="IRON(3+)-HYDROXAMATE IMPORT ATP-BINDING PROTEIN FHUC"/>
    <property type="match status" value="1"/>
</dbReference>
<dbReference type="GeneID" id="303173152"/>
<dbReference type="GO" id="GO:0005524">
    <property type="term" value="F:ATP binding"/>
    <property type="evidence" value="ECO:0007669"/>
    <property type="project" value="UniProtKB-KW"/>
</dbReference>
<keyword evidence="2" id="KW-0813">Transport</keyword>
<accession>A0A1R4G107</accession>
<dbReference type="EMBL" id="FUHU01000035">
    <property type="protein sequence ID" value="SJM61811.1"/>
    <property type="molecule type" value="Genomic_DNA"/>
</dbReference>
<evidence type="ECO:0000256" key="4">
    <source>
        <dbReference type="ARBA" id="ARBA00022496"/>
    </source>
</evidence>
<organism evidence="12 13">
    <name type="scientific">Agrococcus casei LMG 22410</name>
    <dbReference type="NCBI Taxonomy" id="1255656"/>
    <lineage>
        <taxon>Bacteria</taxon>
        <taxon>Bacillati</taxon>
        <taxon>Actinomycetota</taxon>
        <taxon>Actinomycetes</taxon>
        <taxon>Micrococcales</taxon>
        <taxon>Microbacteriaceae</taxon>
        <taxon>Agrococcus</taxon>
    </lineage>
</organism>
<comment type="subcellular location">
    <subcellularLocation>
        <location evidence="1">Cell membrane</location>
        <topology evidence="1">Peripheral membrane protein</topology>
    </subcellularLocation>
</comment>
<dbReference type="RefSeq" id="WP_086992018.1">
    <property type="nucleotide sequence ID" value="NZ_FUHU01000035.1"/>
</dbReference>
<name>A0A1R4G107_9MICO</name>
<dbReference type="GO" id="GO:0005886">
    <property type="term" value="C:plasma membrane"/>
    <property type="evidence" value="ECO:0007669"/>
    <property type="project" value="UniProtKB-SubCell"/>
</dbReference>
<evidence type="ECO:0000313" key="13">
    <source>
        <dbReference type="Proteomes" id="UP000195787"/>
    </source>
</evidence>
<evidence type="ECO:0000256" key="5">
    <source>
        <dbReference type="ARBA" id="ARBA00022741"/>
    </source>
</evidence>
<dbReference type="CDD" id="cd03214">
    <property type="entry name" value="ABC_Iron-Siderophores_B12_Hemin"/>
    <property type="match status" value="1"/>
</dbReference>
<dbReference type="PROSITE" id="PS50893">
    <property type="entry name" value="ABC_TRANSPORTER_2"/>
    <property type="match status" value="1"/>
</dbReference>
<feature type="region of interest" description="Disordered" evidence="10">
    <location>
        <begin position="262"/>
        <end position="313"/>
    </location>
</feature>
<evidence type="ECO:0000256" key="2">
    <source>
        <dbReference type="ARBA" id="ARBA00022448"/>
    </source>
</evidence>
<dbReference type="AlphaFoldDB" id="A0A1R4G107"/>
<dbReference type="InterPro" id="IPR027417">
    <property type="entry name" value="P-loop_NTPase"/>
</dbReference>
<dbReference type="InterPro" id="IPR003439">
    <property type="entry name" value="ABC_transporter-like_ATP-bd"/>
</dbReference>
<dbReference type="SMART" id="SM00382">
    <property type="entry name" value="AAA"/>
    <property type="match status" value="1"/>
</dbReference>
<dbReference type="PANTHER" id="PTHR42771:SF2">
    <property type="entry name" value="IRON(3+)-HYDROXAMATE IMPORT ATP-BINDING PROTEIN FHUC"/>
    <property type="match status" value="1"/>
</dbReference>
<dbReference type="Proteomes" id="UP000195787">
    <property type="component" value="Unassembled WGS sequence"/>
</dbReference>
<evidence type="ECO:0000256" key="7">
    <source>
        <dbReference type="ARBA" id="ARBA00023004"/>
    </source>
</evidence>
<dbReference type="FunFam" id="3.40.50.300:FF:000134">
    <property type="entry name" value="Iron-enterobactin ABC transporter ATP-binding protein"/>
    <property type="match status" value="1"/>
</dbReference>
<evidence type="ECO:0000256" key="6">
    <source>
        <dbReference type="ARBA" id="ARBA00022840"/>
    </source>
</evidence>
<dbReference type="GO" id="GO:0006826">
    <property type="term" value="P:iron ion transport"/>
    <property type="evidence" value="ECO:0007669"/>
    <property type="project" value="UniProtKB-KW"/>
</dbReference>
<evidence type="ECO:0000313" key="12">
    <source>
        <dbReference type="EMBL" id="SJM61811.1"/>
    </source>
</evidence>
<keyword evidence="4" id="KW-0410">Iron transport</keyword>
<sequence>MTDAPVLRAERLSTGYPGVRISDGLNLEIRPGSFTALVGANGSGKSTLLSTLARILPAHGGRVLLDDVDVHRMNRKAFARTVGMLPQHPSAPEGITVAELAARGRYPHRGLFGGFGADDAAAVDEALAVTGMTEMADEPIGELSGGQRQRVWIAMALAQQPRILMLDEPTSFLDLTHQLEVLELLRASQLESGTTVVTVLHDLTLAARFADTVVVMNEGELVAEGTPVEVLTPEILHEAFGLDAIVIDDPLTGTPLVVPRPGAVRASVSPEPEPASTDADAGASQDAGTTDPDTADALRQSQQTMGPAAHHER</sequence>
<dbReference type="Pfam" id="PF00005">
    <property type="entry name" value="ABC_tran"/>
    <property type="match status" value="1"/>
</dbReference>
<dbReference type="SUPFAM" id="SSF52540">
    <property type="entry name" value="P-loop containing nucleoside triphosphate hydrolases"/>
    <property type="match status" value="1"/>
</dbReference>
<evidence type="ECO:0000256" key="8">
    <source>
        <dbReference type="ARBA" id="ARBA00023065"/>
    </source>
</evidence>
<dbReference type="GO" id="GO:0016887">
    <property type="term" value="F:ATP hydrolysis activity"/>
    <property type="evidence" value="ECO:0007669"/>
    <property type="project" value="InterPro"/>
</dbReference>
<gene>
    <name evidence="12" type="ORF">CZ674_07990</name>
</gene>
<keyword evidence="7" id="KW-0408">Iron</keyword>
<keyword evidence="9" id="KW-0472">Membrane</keyword>
<keyword evidence="13" id="KW-1185">Reference proteome</keyword>
<evidence type="ECO:0000256" key="3">
    <source>
        <dbReference type="ARBA" id="ARBA00022475"/>
    </source>
</evidence>
<evidence type="ECO:0000256" key="9">
    <source>
        <dbReference type="ARBA" id="ARBA00023136"/>
    </source>
</evidence>
<proteinExistence type="predicted"/>
<protein>
    <submittedName>
        <fullName evidence="12">ABC-type Fe3+-siderophore transport system, ATPase component</fullName>
    </submittedName>
</protein>
<dbReference type="OrthoDB" id="5296765at2"/>
<keyword evidence="5" id="KW-0547">Nucleotide-binding</keyword>
<evidence type="ECO:0000259" key="11">
    <source>
        <dbReference type="PROSITE" id="PS50893"/>
    </source>
</evidence>
<evidence type="ECO:0000256" key="10">
    <source>
        <dbReference type="SAM" id="MobiDB-lite"/>
    </source>
</evidence>
<feature type="compositionally biased region" description="Low complexity" evidence="10">
    <location>
        <begin position="286"/>
        <end position="297"/>
    </location>
</feature>
<keyword evidence="6" id="KW-0067">ATP-binding</keyword>
<dbReference type="PROSITE" id="PS00211">
    <property type="entry name" value="ABC_TRANSPORTER_1"/>
    <property type="match status" value="1"/>
</dbReference>
<evidence type="ECO:0000256" key="1">
    <source>
        <dbReference type="ARBA" id="ARBA00004202"/>
    </source>
</evidence>
<reference evidence="12 13" key="1">
    <citation type="submission" date="2017-02" db="EMBL/GenBank/DDBJ databases">
        <authorList>
            <person name="Peterson S.W."/>
        </authorList>
    </citation>
    <scope>NUCLEOTIDE SEQUENCE [LARGE SCALE GENOMIC DNA]</scope>
    <source>
        <strain evidence="12 13">LMG 22410</strain>
    </source>
</reference>
<keyword evidence="8" id="KW-0406">Ion transport</keyword>
<dbReference type="InterPro" id="IPR017871">
    <property type="entry name" value="ABC_transporter-like_CS"/>
</dbReference>
<dbReference type="InterPro" id="IPR051535">
    <property type="entry name" value="Siderophore_ABC-ATPase"/>
</dbReference>
<dbReference type="Gene3D" id="3.40.50.300">
    <property type="entry name" value="P-loop containing nucleotide triphosphate hydrolases"/>
    <property type="match status" value="1"/>
</dbReference>
<dbReference type="InterPro" id="IPR003593">
    <property type="entry name" value="AAA+_ATPase"/>
</dbReference>
<feature type="domain" description="ABC transporter" evidence="11">
    <location>
        <begin position="7"/>
        <end position="243"/>
    </location>
</feature>
<keyword evidence="3" id="KW-1003">Cell membrane</keyword>